<reference evidence="9" key="1">
    <citation type="journal article" date="2022" name="bioRxiv">
        <title>Genomics of Preaxostyla Flagellates Illuminates Evolutionary Transitions and the Path Towards Mitochondrial Loss.</title>
        <authorList>
            <person name="Novak L.V.F."/>
            <person name="Treitli S.C."/>
            <person name="Pyrih J."/>
            <person name="Halakuc P."/>
            <person name="Pipaliya S.V."/>
            <person name="Vacek V."/>
            <person name="Brzon O."/>
            <person name="Soukal P."/>
            <person name="Eme L."/>
            <person name="Dacks J.B."/>
            <person name="Karnkowska A."/>
            <person name="Elias M."/>
            <person name="Hampl V."/>
        </authorList>
    </citation>
    <scope>NUCLEOTIDE SEQUENCE</scope>
    <source>
        <strain evidence="9">RCP-MX</strain>
    </source>
</reference>
<keyword evidence="10" id="KW-1185">Reference proteome</keyword>
<dbReference type="Gene3D" id="1.10.150.900">
    <property type="match status" value="1"/>
</dbReference>
<dbReference type="SUPFAM" id="SSF53187">
    <property type="entry name" value="Zn-dependent exopeptidases"/>
    <property type="match status" value="1"/>
</dbReference>
<feature type="domain" description="Peptidase M20 dimerisation" evidence="8">
    <location>
        <begin position="367"/>
        <end position="507"/>
    </location>
</feature>
<dbReference type="PROSITE" id="PS00759">
    <property type="entry name" value="ARGE_DAPE_CPG2_2"/>
    <property type="match status" value="1"/>
</dbReference>
<keyword evidence="6" id="KW-0175">Coiled coil</keyword>
<protein>
    <submittedName>
        <fullName evidence="9">Peptidase M20</fullName>
    </submittedName>
</protein>
<comment type="caution">
    <text evidence="9">The sequence shown here is derived from an EMBL/GenBank/DDBJ whole genome shotgun (WGS) entry which is preliminary data.</text>
</comment>
<organism evidence="9 10">
    <name type="scientific">Paratrimastix pyriformis</name>
    <dbReference type="NCBI Taxonomy" id="342808"/>
    <lineage>
        <taxon>Eukaryota</taxon>
        <taxon>Metamonada</taxon>
        <taxon>Preaxostyla</taxon>
        <taxon>Paratrimastigidae</taxon>
        <taxon>Paratrimastix</taxon>
    </lineage>
</organism>
<dbReference type="Pfam" id="PF01546">
    <property type="entry name" value="Peptidase_M20"/>
    <property type="match status" value="1"/>
</dbReference>
<dbReference type="PANTHER" id="PTHR45962:SF1">
    <property type="entry name" value="N-FATTY-ACYL-AMINO ACID SYNTHASE_HYDROLASE PM20D1"/>
    <property type="match status" value="1"/>
</dbReference>
<name>A0ABQ8UCS5_9EUKA</name>
<evidence type="ECO:0000256" key="6">
    <source>
        <dbReference type="SAM" id="Coils"/>
    </source>
</evidence>
<evidence type="ECO:0000313" key="9">
    <source>
        <dbReference type="EMBL" id="KAJ4455180.1"/>
    </source>
</evidence>
<dbReference type="Gene3D" id="3.40.630.10">
    <property type="entry name" value="Zn peptidases"/>
    <property type="match status" value="1"/>
</dbReference>
<evidence type="ECO:0000259" key="8">
    <source>
        <dbReference type="Pfam" id="PF07687"/>
    </source>
</evidence>
<dbReference type="NCBIfam" id="NF006596">
    <property type="entry name" value="PRK09133.1"/>
    <property type="match status" value="1"/>
</dbReference>
<keyword evidence="2" id="KW-0645">Protease</keyword>
<keyword evidence="4" id="KW-0378">Hydrolase</keyword>
<dbReference type="Proteomes" id="UP001141327">
    <property type="component" value="Unassembled WGS sequence"/>
</dbReference>
<feature type="compositionally biased region" description="Low complexity" evidence="7">
    <location>
        <begin position="551"/>
        <end position="560"/>
    </location>
</feature>
<dbReference type="SUPFAM" id="SSF55031">
    <property type="entry name" value="Bacterial exopeptidase dimerisation domain"/>
    <property type="match status" value="1"/>
</dbReference>
<keyword evidence="3" id="KW-0479">Metal-binding</keyword>
<evidence type="ECO:0000256" key="5">
    <source>
        <dbReference type="ARBA" id="ARBA00022833"/>
    </source>
</evidence>
<evidence type="ECO:0000256" key="1">
    <source>
        <dbReference type="ARBA" id="ARBA00006247"/>
    </source>
</evidence>
<dbReference type="InterPro" id="IPR036264">
    <property type="entry name" value="Bact_exopeptidase_dim_dom"/>
</dbReference>
<gene>
    <name evidence="9" type="ORF">PAPYR_9912</name>
</gene>
<sequence length="647" mass="71771">MQGTQQESRRQQDDPELDQLYSFDESHVSDALKIEELQKKCKQAEQTSATLLRNLQTLYKTAKEEIRRKDAIISDLQERGFQPQPPATSPPLLHPVIPERLHPTTIHRMLPSVTVLFPFDDMQELEKERILPREESDFILSFIFTSELKQLPALQALTTTELTPIQIEAREIFRELIEINTSHQYGSARAADAIAARFLRDGWSPDNVQVLRHPGHPEKGNIVIRYRGSSATLRPALFIAHLDVVEADPADWETDPFTFIEKEDGGQMYYYGRGTSDIKNEAAEMIANFLRLRREGFQSSRDLILALTEDEEGGGTCNGIQYLLDHHRDLIDCAFCINTDAGSGQIKQGRYLAQTFQTAEKVYMVLGLGVTNPGGHSSLPTRDNAIYHLAGGLSRLAEFDFPARLSPTVRLFMERMAPLEADPALRTAMADLAAHGLTDTHAATLVSQASPYYHALLHTTVVATMITGGHAENALPQAANATLNCRLLPDDDPAEVERLLAGVLNDTQIGVGRLVEPLPAPASPIDRGVLGPVEEITQAMWPGVPVLPEVSPTSHSSSPGHSPPSPPVMLTLALHPSTARSSTMPTTPRTDGQTLRHAGIPVYGVSGMFYDIDDYRCHGRNERLLVRSFFEGLEFMYRLMRRLGAPE</sequence>
<evidence type="ECO:0000313" key="10">
    <source>
        <dbReference type="Proteomes" id="UP001141327"/>
    </source>
</evidence>
<dbReference type="InterPro" id="IPR002933">
    <property type="entry name" value="Peptidase_M20"/>
</dbReference>
<comment type="similarity">
    <text evidence="1">Belongs to the peptidase M20A family.</text>
</comment>
<dbReference type="Gene3D" id="3.30.70.360">
    <property type="match status" value="1"/>
</dbReference>
<evidence type="ECO:0000256" key="3">
    <source>
        <dbReference type="ARBA" id="ARBA00022723"/>
    </source>
</evidence>
<evidence type="ECO:0000256" key="2">
    <source>
        <dbReference type="ARBA" id="ARBA00022670"/>
    </source>
</evidence>
<dbReference type="InterPro" id="IPR011650">
    <property type="entry name" value="Peptidase_M20_dimer"/>
</dbReference>
<feature type="region of interest" description="Disordered" evidence="7">
    <location>
        <begin position="547"/>
        <end position="569"/>
    </location>
</feature>
<dbReference type="PANTHER" id="PTHR45962">
    <property type="entry name" value="N-FATTY-ACYL-AMINO ACID SYNTHASE/HYDROLASE PM20D1"/>
    <property type="match status" value="1"/>
</dbReference>
<dbReference type="InterPro" id="IPR047177">
    <property type="entry name" value="Pept_M20A"/>
</dbReference>
<proteinExistence type="inferred from homology"/>
<dbReference type="Pfam" id="PF07687">
    <property type="entry name" value="M20_dimer"/>
    <property type="match status" value="1"/>
</dbReference>
<accession>A0ABQ8UCS5</accession>
<dbReference type="EMBL" id="JAPMOS010000116">
    <property type="protein sequence ID" value="KAJ4455180.1"/>
    <property type="molecule type" value="Genomic_DNA"/>
</dbReference>
<feature type="coiled-coil region" evidence="6">
    <location>
        <begin position="34"/>
        <end position="79"/>
    </location>
</feature>
<keyword evidence="5" id="KW-0862">Zinc</keyword>
<evidence type="ECO:0000256" key="4">
    <source>
        <dbReference type="ARBA" id="ARBA00022801"/>
    </source>
</evidence>
<evidence type="ECO:0000256" key="7">
    <source>
        <dbReference type="SAM" id="MobiDB-lite"/>
    </source>
</evidence>
<dbReference type="InterPro" id="IPR001261">
    <property type="entry name" value="ArgE/DapE_CS"/>
</dbReference>